<dbReference type="Pfam" id="PF13354">
    <property type="entry name" value="Beta-lactamase2"/>
    <property type="match status" value="1"/>
</dbReference>
<dbReference type="InterPro" id="IPR045155">
    <property type="entry name" value="Beta-lactam_cat"/>
</dbReference>
<proteinExistence type="predicted"/>
<feature type="domain" description="Beta-lactamase class A catalytic" evidence="2">
    <location>
        <begin position="135"/>
        <end position="290"/>
    </location>
</feature>
<dbReference type="PROSITE" id="PS51257">
    <property type="entry name" value="PROKAR_LIPOPROTEIN"/>
    <property type="match status" value="1"/>
</dbReference>
<evidence type="ECO:0000313" key="3">
    <source>
        <dbReference type="EMBL" id="PYE80299.1"/>
    </source>
</evidence>
<dbReference type="SUPFAM" id="SSF56601">
    <property type="entry name" value="beta-lactamase/transpeptidase-like"/>
    <property type="match status" value="1"/>
</dbReference>
<dbReference type="GO" id="GO:0030655">
    <property type="term" value="P:beta-lactam antibiotic catabolic process"/>
    <property type="evidence" value="ECO:0007669"/>
    <property type="project" value="InterPro"/>
</dbReference>
<dbReference type="Gene3D" id="3.40.710.10">
    <property type="entry name" value="DD-peptidase/beta-lactamase superfamily"/>
    <property type="match status" value="1"/>
</dbReference>
<dbReference type="Proteomes" id="UP000248054">
    <property type="component" value="Unassembled WGS sequence"/>
</dbReference>
<gene>
    <name evidence="3" type="ORF">DFQ11_10699</name>
</gene>
<dbReference type="RefSeq" id="WP_110476232.1">
    <property type="nucleotide sequence ID" value="NZ_BMWQ01000006.1"/>
</dbReference>
<dbReference type="PANTHER" id="PTHR35333:SF4">
    <property type="entry name" value="SLR0121 PROTEIN"/>
    <property type="match status" value="1"/>
</dbReference>
<reference evidence="3 4" key="1">
    <citation type="submission" date="2018-06" db="EMBL/GenBank/DDBJ databases">
        <title>Genomic Encyclopedia of Type Strains, Phase III (KMG-III): the genomes of soil and plant-associated and newly described type strains.</title>
        <authorList>
            <person name="Whitman W."/>
        </authorList>
    </citation>
    <scope>NUCLEOTIDE SEQUENCE [LARGE SCALE GENOMIC DNA]</scope>
    <source>
        <strain evidence="3 4">CECT 7945</strain>
    </source>
</reference>
<evidence type="ECO:0000256" key="1">
    <source>
        <dbReference type="ARBA" id="ARBA00001526"/>
    </source>
</evidence>
<dbReference type="EMBL" id="QJTD01000006">
    <property type="protein sequence ID" value="PYE80299.1"/>
    <property type="molecule type" value="Genomic_DNA"/>
</dbReference>
<evidence type="ECO:0000259" key="2">
    <source>
        <dbReference type="Pfam" id="PF13354"/>
    </source>
</evidence>
<dbReference type="InterPro" id="IPR000871">
    <property type="entry name" value="Beta-lactam_class-A"/>
</dbReference>
<comment type="caution">
    <text evidence="3">The sequence shown here is derived from an EMBL/GenBank/DDBJ whole genome shotgun (WGS) entry which is preliminary data.</text>
</comment>
<protein>
    <submittedName>
        <fullName evidence="3">Beta-lactamase class A</fullName>
    </submittedName>
</protein>
<dbReference type="OrthoDB" id="5291324at2"/>
<keyword evidence="4" id="KW-1185">Reference proteome</keyword>
<dbReference type="InterPro" id="IPR012338">
    <property type="entry name" value="Beta-lactam/transpept-like"/>
</dbReference>
<evidence type="ECO:0000313" key="4">
    <source>
        <dbReference type="Proteomes" id="UP000248054"/>
    </source>
</evidence>
<dbReference type="GO" id="GO:0046677">
    <property type="term" value="P:response to antibiotic"/>
    <property type="evidence" value="ECO:0007669"/>
    <property type="project" value="InterPro"/>
</dbReference>
<dbReference type="GO" id="GO:0008800">
    <property type="term" value="F:beta-lactamase activity"/>
    <property type="evidence" value="ECO:0007669"/>
    <property type="project" value="UniProtKB-EC"/>
</dbReference>
<dbReference type="PANTHER" id="PTHR35333">
    <property type="entry name" value="BETA-LACTAMASE"/>
    <property type="match status" value="1"/>
</dbReference>
<sequence length="322" mass="36363">MNKTLFLLFFVFTFSCESQNSSKDLIADSSPVIRKTNDTQLPIQPKDSIAQIGELRDIQLQTILENEINKNESWKVLVANNAMAVGIVDLTNIENIKYAGINDNNMMYAASLPKIAVLLASMDAIDKGELEDTPEIRDDMKQMISKSNNQATTRMIDRVGYAKIEEVVRSPRNAFYDEATGGGLWVGKRYGGGGDTNREPLKNLSHAATTKQVCSFYYQLAMGNLISDERSKEMLEIMKDPALHHKFVNTLDQIAPQADIYRKSGSWRSYHSDSALVWGPKRRYIIVALVDNDYGETIIRDLVKPLEKVMKKARTLDKQQKM</sequence>
<name>A0A2V4XD59_9FLAO</name>
<organism evidence="3 4">
    <name type="scientific">Winogradskyella epiphytica</name>
    <dbReference type="NCBI Taxonomy" id="262005"/>
    <lineage>
        <taxon>Bacteria</taxon>
        <taxon>Pseudomonadati</taxon>
        <taxon>Bacteroidota</taxon>
        <taxon>Flavobacteriia</taxon>
        <taxon>Flavobacteriales</taxon>
        <taxon>Flavobacteriaceae</taxon>
        <taxon>Winogradskyella</taxon>
    </lineage>
</organism>
<comment type="catalytic activity">
    <reaction evidence="1">
        <text>a beta-lactam + H2O = a substituted beta-amino acid</text>
        <dbReference type="Rhea" id="RHEA:20401"/>
        <dbReference type="ChEBI" id="CHEBI:15377"/>
        <dbReference type="ChEBI" id="CHEBI:35627"/>
        <dbReference type="ChEBI" id="CHEBI:140347"/>
        <dbReference type="EC" id="3.5.2.6"/>
    </reaction>
</comment>
<accession>A0A2V4XD59</accession>
<dbReference type="AlphaFoldDB" id="A0A2V4XD59"/>